<dbReference type="Proteomes" id="UP000887565">
    <property type="component" value="Unplaced"/>
</dbReference>
<keyword evidence="1" id="KW-1185">Reference proteome</keyword>
<proteinExistence type="predicted"/>
<evidence type="ECO:0000313" key="1">
    <source>
        <dbReference type="Proteomes" id="UP000887565"/>
    </source>
</evidence>
<evidence type="ECO:0000313" key="2">
    <source>
        <dbReference type="WBParaSite" id="nRc.2.0.1.t03245-RA"/>
    </source>
</evidence>
<name>A0A915HP42_ROMCU</name>
<dbReference type="WBParaSite" id="nRc.2.0.1.t03245-RA">
    <property type="protein sequence ID" value="nRc.2.0.1.t03245-RA"/>
    <property type="gene ID" value="nRc.2.0.1.g03245"/>
</dbReference>
<organism evidence="1 2">
    <name type="scientific">Romanomermis culicivorax</name>
    <name type="common">Nematode worm</name>
    <dbReference type="NCBI Taxonomy" id="13658"/>
    <lineage>
        <taxon>Eukaryota</taxon>
        <taxon>Metazoa</taxon>
        <taxon>Ecdysozoa</taxon>
        <taxon>Nematoda</taxon>
        <taxon>Enoplea</taxon>
        <taxon>Dorylaimia</taxon>
        <taxon>Mermithida</taxon>
        <taxon>Mermithoidea</taxon>
        <taxon>Mermithidae</taxon>
        <taxon>Romanomermis</taxon>
    </lineage>
</organism>
<accession>A0A915HP42</accession>
<sequence length="63" mass="7544">MEMLIFHLKDRERQEKMRGWHPEGAQGTTCKTTMLNLTKNDRNSLRYGVQHAAYCKNHEFYDI</sequence>
<dbReference type="AlphaFoldDB" id="A0A915HP42"/>
<protein>
    <submittedName>
        <fullName evidence="2">Ribulose-1,5-bisphosphate carboxylase/oxygenase large subunit</fullName>
    </submittedName>
</protein>
<reference evidence="2" key="1">
    <citation type="submission" date="2022-11" db="UniProtKB">
        <authorList>
            <consortium name="WormBaseParasite"/>
        </authorList>
    </citation>
    <scope>IDENTIFICATION</scope>
</reference>